<organism evidence="2 3">
    <name type="scientific">Desulfallas thermosapovorans DSM 6562</name>
    <dbReference type="NCBI Taxonomy" id="1121431"/>
    <lineage>
        <taxon>Bacteria</taxon>
        <taxon>Bacillati</taxon>
        <taxon>Bacillota</taxon>
        <taxon>Clostridia</taxon>
        <taxon>Eubacteriales</taxon>
        <taxon>Desulfallaceae</taxon>
        <taxon>Desulfallas</taxon>
    </lineage>
</organism>
<keyword evidence="1" id="KW-1133">Transmembrane helix</keyword>
<comment type="caution">
    <text evidence="2">The sequence shown here is derived from an EMBL/GenBank/DDBJ whole genome shotgun (WGS) entry which is preliminary data.</text>
</comment>
<evidence type="ECO:0000313" key="3">
    <source>
        <dbReference type="Proteomes" id="UP000323166"/>
    </source>
</evidence>
<evidence type="ECO:0000256" key="1">
    <source>
        <dbReference type="SAM" id="Phobius"/>
    </source>
</evidence>
<keyword evidence="3" id="KW-1185">Reference proteome</keyword>
<name>A0A5S4ZP45_9FIRM</name>
<sequence>MAPARLRSGRGDSMRHCVLGILGFSNAFRLAVLANAAEILTESNIVMYPYNIIIGIIAPALFFANRRVFCIILPFFEHKVSLF</sequence>
<dbReference type="EMBL" id="VNHM01000016">
    <property type="protein sequence ID" value="TYO93923.1"/>
    <property type="molecule type" value="Genomic_DNA"/>
</dbReference>
<protein>
    <submittedName>
        <fullName evidence="2">Uncharacterized protein</fullName>
    </submittedName>
</protein>
<gene>
    <name evidence="2" type="ORF">LX24_02487</name>
</gene>
<reference evidence="2 3" key="1">
    <citation type="submission" date="2019-07" db="EMBL/GenBank/DDBJ databases">
        <title>Genomic Encyclopedia of Type Strains, Phase I: the one thousand microbial genomes (KMG-I) project.</title>
        <authorList>
            <person name="Kyrpides N."/>
        </authorList>
    </citation>
    <scope>NUCLEOTIDE SEQUENCE [LARGE SCALE GENOMIC DNA]</scope>
    <source>
        <strain evidence="2 3">DSM 6562</strain>
    </source>
</reference>
<dbReference type="AlphaFoldDB" id="A0A5S4ZP45"/>
<keyword evidence="1" id="KW-0812">Transmembrane</keyword>
<keyword evidence="1" id="KW-0472">Membrane</keyword>
<accession>A0A5S4ZP45</accession>
<dbReference type="Proteomes" id="UP000323166">
    <property type="component" value="Unassembled WGS sequence"/>
</dbReference>
<evidence type="ECO:0000313" key="2">
    <source>
        <dbReference type="EMBL" id="TYO93923.1"/>
    </source>
</evidence>
<feature type="transmembrane region" description="Helical" evidence="1">
    <location>
        <begin position="46"/>
        <end position="64"/>
    </location>
</feature>
<proteinExistence type="predicted"/>